<protein>
    <submittedName>
        <fullName evidence="7">OLC1v1023509C3</fullName>
    </submittedName>
</protein>
<keyword evidence="2" id="KW-0238">DNA-binding</keyword>
<feature type="compositionally biased region" description="Polar residues" evidence="5">
    <location>
        <begin position="231"/>
        <end position="242"/>
    </location>
</feature>
<dbReference type="PROSITE" id="PS51519">
    <property type="entry name" value="RWP_RK"/>
    <property type="match status" value="1"/>
</dbReference>
<evidence type="ECO:0000313" key="7">
    <source>
        <dbReference type="EMBL" id="CAI9089022.1"/>
    </source>
</evidence>
<dbReference type="PANTHER" id="PTHR48460">
    <property type="entry name" value="RWP-RK DOMAIN-CONTAINING PROTEIN"/>
    <property type="match status" value="1"/>
</dbReference>
<evidence type="ECO:0000256" key="1">
    <source>
        <dbReference type="ARBA" id="ARBA00023015"/>
    </source>
</evidence>
<dbReference type="Proteomes" id="UP001161247">
    <property type="component" value="Chromosome 1"/>
</dbReference>
<accession>A0AAV1C2J0</accession>
<dbReference type="Pfam" id="PF02042">
    <property type="entry name" value="RWP-RK"/>
    <property type="match status" value="1"/>
</dbReference>
<evidence type="ECO:0000313" key="8">
    <source>
        <dbReference type="Proteomes" id="UP001161247"/>
    </source>
</evidence>
<feature type="compositionally biased region" description="Basic and acidic residues" evidence="5">
    <location>
        <begin position="96"/>
        <end position="118"/>
    </location>
</feature>
<reference evidence="7" key="1">
    <citation type="submission" date="2023-03" db="EMBL/GenBank/DDBJ databases">
        <authorList>
            <person name="Julca I."/>
        </authorList>
    </citation>
    <scope>NUCLEOTIDE SEQUENCE</scope>
</reference>
<feature type="domain" description="RWP-RK" evidence="6">
    <location>
        <begin position="21"/>
        <end position="107"/>
    </location>
</feature>
<keyword evidence="4" id="KW-0539">Nucleus</keyword>
<evidence type="ECO:0000256" key="4">
    <source>
        <dbReference type="ARBA" id="ARBA00023242"/>
    </source>
</evidence>
<gene>
    <name evidence="7" type="ORF">OLC1_LOCUS1458</name>
</gene>
<organism evidence="7 8">
    <name type="scientific">Oldenlandia corymbosa var. corymbosa</name>
    <dbReference type="NCBI Taxonomy" id="529605"/>
    <lineage>
        <taxon>Eukaryota</taxon>
        <taxon>Viridiplantae</taxon>
        <taxon>Streptophyta</taxon>
        <taxon>Embryophyta</taxon>
        <taxon>Tracheophyta</taxon>
        <taxon>Spermatophyta</taxon>
        <taxon>Magnoliopsida</taxon>
        <taxon>eudicotyledons</taxon>
        <taxon>Gunneridae</taxon>
        <taxon>Pentapetalae</taxon>
        <taxon>asterids</taxon>
        <taxon>lamiids</taxon>
        <taxon>Gentianales</taxon>
        <taxon>Rubiaceae</taxon>
        <taxon>Rubioideae</taxon>
        <taxon>Spermacoceae</taxon>
        <taxon>Hedyotis-Oldenlandia complex</taxon>
        <taxon>Oldenlandia</taxon>
    </lineage>
</organism>
<feature type="region of interest" description="Disordered" evidence="5">
    <location>
        <begin position="96"/>
        <end position="136"/>
    </location>
</feature>
<feature type="compositionally biased region" description="Basic and acidic residues" evidence="5">
    <location>
        <begin position="218"/>
        <end position="230"/>
    </location>
</feature>
<evidence type="ECO:0000256" key="5">
    <source>
        <dbReference type="SAM" id="MobiDB-lite"/>
    </source>
</evidence>
<keyword evidence="3" id="KW-0804">Transcription</keyword>
<keyword evidence="8" id="KW-1185">Reference proteome</keyword>
<feature type="compositionally biased region" description="Polar residues" evidence="5">
    <location>
        <begin position="126"/>
        <end position="136"/>
    </location>
</feature>
<feature type="compositionally biased region" description="Basic and acidic residues" evidence="5">
    <location>
        <begin position="246"/>
        <end position="262"/>
    </location>
</feature>
<evidence type="ECO:0000259" key="6">
    <source>
        <dbReference type="PROSITE" id="PS51519"/>
    </source>
</evidence>
<evidence type="ECO:0000256" key="3">
    <source>
        <dbReference type="ARBA" id="ARBA00023163"/>
    </source>
</evidence>
<dbReference type="PANTHER" id="PTHR48460:SF1">
    <property type="entry name" value="RWP-RK DOMAIN-CONTAINING PROTEIN"/>
    <property type="match status" value="1"/>
</dbReference>
<feature type="compositionally biased region" description="Low complexity" evidence="5">
    <location>
        <begin position="193"/>
        <end position="202"/>
    </location>
</feature>
<feature type="region of interest" description="Disordered" evidence="5">
    <location>
        <begin position="193"/>
        <end position="262"/>
    </location>
</feature>
<dbReference type="AlphaFoldDB" id="A0AAV1C2J0"/>
<feature type="compositionally biased region" description="Polar residues" evidence="5">
    <location>
        <begin position="1"/>
        <end position="24"/>
    </location>
</feature>
<dbReference type="EMBL" id="OX459118">
    <property type="protein sequence ID" value="CAI9089022.1"/>
    <property type="molecule type" value="Genomic_DNA"/>
</dbReference>
<name>A0AAV1C2J0_OLDCO</name>
<dbReference type="InterPro" id="IPR003035">
    <property type="entry name" value="RWP-RK_dom"/>
</dbReference>
<feature type="region of interest" description="Disordered" evidence="5">
    <location>
        <begin position="1"/>
        <end position="38"/>
    </location>
</feature>
<dbReference type="GO" id="GO:0003677">
    <property type="term" value="F:DNA binding"/>
    <property type="evidence" value="ECO:0007669"/>
    <property type="project" value="UniProtKB-KW"/>
</dbReference>
<evidence type="ECO:0000256" key="2">
    <source>
        <dbReference type="ARBA" id="ARBA00023125"/>
    </source>
</evidence>
<proteinExistence type="predicted"/>
<sequence length="293" mass="32054">MSSVMQNPNQKSYPNPNINHASSPNPHPKPAPLSNSKPLTYDEVSKLFSLPLADAADSLGLNTSALRKFCHENGLARWPYRKLLLGKSIEQVKEETARERTKRLNEGLKDSGRARDDTNPAAASVQGLQLHNKPTSSNLDLLKSQTVMQPQGNKNLQVAVPQVQHAETDEFIFGFPSDGLSTVSYRWWGKNSSGGSMDSSLKSGKDTSVDSNSIASKTDGKDLQTKERDISTGSPETGSLSSLRKRAAEEGREALKRGVHRRFDANKLDPAKTQVLQQIFKSSPSTELVNESV</sequence>
<keyword evidence="1" id="KW-0805">Transcription regulation</keyword>